<dbReference type="Proteomes" id="UP001227192">
    <property type="component" value="Unassembled WGS sequence"/>
</dbReference>
<accession>A0AAI9T9S3</accession>
<name>A0AAI9T9S3_PENTH</name>
<reference evidence="1" key="2">
    <citation type="journal article" date="2016" name="Fungal Biol.">
        <title>Ochratoxin A production by Penicillium thymicola.</title>
        <authorList>
            <person name="Nguyen H.D.T."/>
            <person name="McMullin D.R."/>
            <person name="Ponomareva E."/>
            <person name="Riley R."/>
            <person name="Pomraning K.R."/>
            <person name="Baker S.E."/>
            <person name="Seifert K.A."/>
        </authorList>
    </citation>
    <scope>NUCLEOTIDE SEQUENCE</scope>
    <source>
        <strain evidence="1">DAOM 180753</strain>
    </source>
</reference>
<comment type="caution">
    <text evidence="1">The sequence shown here is derived from an EMBL/GenBank/DDBJ whole genome shotgun (WGS) entry which is preliminary data.</text>
</comment>
<reference evidence="1" key="1">
    <citation type="submission" date="2015-06" db="EMBL/GenBank/DDBJ databases">
        <authorList>
            <person name="Nguyen H."/>
        </authorList>
    </citation>
    <scope>NUCLEOTIDE SEQUENCE</scope>
    <source>
        <strain evidence="1">DAOM 180753</strain>
    </source>
</reference>
<evidence type="ECO:0000313" key="2">
    <source>
        <dbReference type="Proteomes" id="UP001227192"/>
    </source>
</evidence>
<organism evidence="1 2">
    <name type="scientific">Penicillium thymicola</name>
    <dbReference type="NCBI Taxonomy" id="293382"/>
    <lineage>
        <taxon>Eukaryota</taxon>
        <taxon>Fungi</taxon>
        <taxon>Dikarya</taxon>
        <taxon>Ascomycota</taxon>
        <taxon>Pezizomycotina</taxon>
        <taxon>Eurotiomycetes</taxon>
        <taxon>Eurotiomycetidae</taxon>
        <taxon>Eurotiales</taxon>
        <taxon>Aspergillaceae</taxon>
        <taxon>Penicillium</taxon>
    </lineage>
</organism>
<proteinExistence type="predicted"/>
<sequence>MMVKLLGTREREKKKSLIPTNMQRATYVMWGADKQGAYLGSYLNTPQAGLSTKVISSSSSYKCAHPLNLSIFHNCCLRILESRSLPFVPP</sequence>
<dbReference type="AlphaFoldDB" id="A0AAI9T9S3"/>
<protein>
    <submittedName>
        <fullName evidence="1">Uncharacterized protein</fullName>
    </submittedName>
</protein>
<dbReference type="EMBL" id="LACB01000485">
    <property type="protein sequence ID" value="KAJ9482964.1"/>
    <property type="molecule type" value="Genomic_DNA"/>
</dbReference>
<keyword evidence="2" id="KW-1185">Reference proteome</keyword>
<evidence type="ECO:0000313" key="1">
    <source>
        <dbReference type="EMBL" id="KAJ9482964.1"/>
    </source>
</evidence>
<gene>
    <name evidence="1" type="ORF">VN97_g10453</name>
</gene>